<comment type="similarity">
    <text evidence="1">Belongs to the CDC6/cdc18 family.</text>
</comment>
<dbReference type="Proteomes" id="UP000030710">
    <property type="component" value="Unassembled WGS sequence"/>
</dbReference>
<dbReference type="eggNOG" id="arCOG00467">
    <property type="taxonomic scope" value="Archaea"/>
</dbReference>
<gene>
    <name evidence="6" type="ORF">J07HQW2_01649</name>
</gene>
<dbReference type="STRING" id="1238425.J07HQW2_01649"/>
<protein>
    <submittedName>
        <fullName evidence="6">Orc1/cdc6 family replication initiation protein</fullName>
    </submittedName>
</protein>
<proteinExistence type="inferred from homology"/>
<evidence type="ECO:0000313" key="7">
    <source>
        <dbReference type="Proteomes" id="UP000030710"/>
    </source>
</evidence>
<reference evidence="6 7" key="1">
    <citation type="journal article" date="2013" name="PLoS ONE">
        <title>Assembly-driven community genomics of a hypersaline microbial ecosystem.</title>
        <authorList>
            <person name="Podell S."/>
            <person name="Ugalde J.A."/>
            <person name="Narasingarao P."/>
            <person name="Banfield J.F."/>
            <person name="Heidelberg K.B."/>
            <person name="Allen E.E."/>
        </authorList>
    </citation>
    <scope>NUCLEOTIDE SEQUENCE [LARGE SCALE GENOMIC DNA]</scope>
    <source>
        <strain evidence="7">J07HQW2</strain>
    </source>
</reference>
<evidence type="ECO:0000259" key="5">
    <source>
        <dbReference type="SMART" id="SM01074"/>
    </source>
</evidence>
<keyword evidence="3" id="KW-0547">Nucleotide-binding</keyword>
<dbReference type="CDD" id="cd08768">
    <property type="entry name" value="Cdc6_C"/>
    <property type="match status" value="1"/>
</dbReference>
<dbReference type="Pfam" id="PF09079">
    <property type="entry name" value="WHD_Cdc6"/>
    <property type="match status" value="1"/>
</dbReference>
<dbReference type="RefSeq" id="WP_021054680.1">
    <property type="nucleotide sequence ID" value="NZ_KE356561.1"/>
</dbReference>
<evidence type="ECO:0000256" key="3">
    <source>
        <dbReference type="ARBA" id="ARBA00022741"/>
    </source>
</evidence>
<accession>U1NDW6</accession>
<dbReference type="GO" id="GO:0006260">
    <property type="term" value="P:DNA replication"/>
    <property type="evidence" value="ECO:0007669"/>
    <property type="project" value="UniProtKB-KW"/>
</dbReference>
<keyword evidence="4" id="KW-0067">ATP-binding</keyword>
<dbReference type="InterPro" id="IPR036388">
    <property type="entry name" value="WH-like_DNA-bd_sf"/>
</dbReference>
<dbReference type="EMBL" id="KE356561">
    <property type="protein sequence ID" value="ERG95200.1"/>
    <property type="molecule type" value="Genomic_DNA"/>
</dbReference>
<name>U1NDW6_9EURY</name>
<evidence type="ECO:0000256" key="4">
    <source>
        <dbReference type="ARBA" id="ARBA00022840"/>
    </source>
</evidence>
<dbReference type="SMART" id="SM01074">
    <property type="entry name" value="Cdc6_C"/>
    <property type="match status" value="1"/>
</dbReference>
<dbReference type="InterPro" id="IPR015163">
    <property type="entry name" value="Cdc6_C"/>
</dbReference>
<feature type="domain" description="Cdc6 C-terminal" evidence="5">
    <location>
        <begin position="12"/>
        <end position="96"/>
    </location>
</feature>
<dbReference type="HOGENOM" id="CLU_2327218_0_0_2"/>
<sequence>MSGRPPHVKHILRALALLTEQTDRQQFRTAELYDMYTNIADEVDTAPLSYDRVQRLLKEQAFLSVTESEHTGSGHKEGSYRVHRLLGSPEIVTKGLNR</sequence>
<keyword evidence="2" id="KW-0235">DNA replication</keyword>
<dbReference type="SUPFAM" id="SSF46785">
    <property type="entry name" value="Winged helix' DNA-binding domain"/>
    <property type="match status" value="1"/>
</dbReference>
<evidence type="ECO:0000256" key="2">
    <source>
        <dbReference type="ARBA" id="ARBA00022705"/>
    </source>
</evidence>
<evidence type="ECO:0000313" key="6">
    <source>
        <dbReference type="EMBL" id="ERG95200.1"/>
    </source>
</evidence>
<dbReference type="GO" id="GO:0005524">
    <property type="term" value="F:ATP binding"/>
    <property type="evidence" value="ECO:0007669"/>
    <property type="project" value="UniProtKB-KW"/>
</dbReference>
<evidence type="ECO:0000256" key="1">
    <source>
        <dbReference type="ARBA" id="ARBA00006184"/>
    </source>
</evidence>
<dbReference type="Gene3D" id="1.10.10.10">
    <property type="entry name" value="Winged helix-like DNA-binding domain superfamily/Winged helix DNA-binding domain"/>
    <property type="match status" value="1"/>
</dbReference>
<dbReference type="InterPro" id="IPR036390">
    <property type="entry name" value="WH_DNA-bd_sf"/>
</dbReference>
<dbReference type="AlphaFoldDB" id="U1NDW6"/>
<organism evidence="6 7">
    <name type="scientific">Haloquadratum walsbyi J07HQW2</name>
    <dbReference type="NCBI Taxonomy" id="1238425"/>
    <lineage>
        <taxon>Archaea</taxon>
        <taxon>Methanobacteriati</taxon>
        <taxon>Methanobacteriota</taxon>
        <taxon>Stenosarchaea group</taxon>
        <taxon>Halobacteria</taxon>
        <taxon>Halobacteriales</taxon>
        <taxon>Haloferacaceae</taxon>
        <taxon>Haloquadratum</taxon>
    </lineage>
</organism>